<protein>
    <recommendedName>
        <fullName evidence="1">Rhodanese domain-containing protein</fullName>
    </recommendedName>
</protein>
<evidence type="ECO:0000313" key="2">
    <source>
        <dbReference type="EMBL" id="SVE21088.1"/>
    </source>
</evidence>
<feature type="non-terminal residue" evidence="2">
    <location>
        <position position="70"/>
    </location>
</feature>
<dbReference type="SUPFAM" id="SSF52821">
    <property type="entry name" value="Rhodanese/Cell cycle control phosphatase"/>
    <property type="match status" value="1"/>
</dbReference>
<dbReference type="InterPro" id="IPR001307">
    <property type="entry name" value="Thiosulphate_STrfase_CS"/>
</dbReference>
<accession>A0A383BNY1</accession>
<evidence type="ECO:0000259" key="1">
    <source>
        <dbReference type="PROSITE" id="PS50206"/>
    </source>
</evidence>
<dbReference type="Gene3D" id="3.40.250.10">
    <property type="entry name" value="Rhodanese-like domain"/>
    <property type="match status" value="1"/>
</dbReference>
<proteinExistence type="predicted"/>
<sequence>VLLDCRFDLFDIGLGRRLFDDDHIPGAQYVDLNQDLSDIIKPGVTGRHPLPQRDVFLKTAATWGISDDTQ</sequence>
<gene>
    <name evidence="2" type="ORF">METZ01_LOCUS473942</name>
</gene>
<dbReference type="GO" id="GO:0004792">
    <property type="term" value="F:thiosulfate-cyanide sulfurtransferase activity"/>
    <property type="evidence" value="ECO:0007669"/>
    <property type="project" value="InterPro"/>
</dbReference>
<reference evidence="2" key="1">
    <citation type="submission" date="2018-05" db="EMBL/GenBank/DDBJ databases">
        <authorList>
            <person name="Lanie J.A."/>
            <person name="Ng W.-L."/>
            <person name="Kazmierczak K.M."/>
            <person name="Andrzejewski T.M."/>
            <person name="Davidsen T.M."/>
            <person name="Wayne K.J."/>
            <person name="Tettelin H."/>
            <person name="Glass J.I."/>
            <person name="Rusch D."/>
            <person name="Podicherti R."/>
            <person name="Tsui H.-C.T."/>
            <person name="Winkler M.E."/>
        </authorList>
    </citation>
    <scope>NUCLEOTIDE SEQUENCE</scope>
</reference>
<dbReference type="PROSITE" id="PS50206">
    <property type="entry name" value="RHODANESE_3"/>
    <property type="match status" value="1"/>
</dbReference>
<name>A0A383BNY1_9ZZZZ</name>
<feature type="domain" description="Rhodanese" evidence="1">
    <location>
        <begin position="1"/>
        <end position="38"/>
    </location>
</feature>
<dbReference type="PROSITE" id="PS00380">
    <property type="entry name" value="RHODANESE_1"/>
    <property type="match status" value="1"/>
</dbReference>
<organism evidence="2">
    <name type="scientific">marine metagenome</name>
    <dbReference type="NCBI Taxonomy" id="408172"/>
    <lineage>
        <taxon>unclassified sequences</taxon>
        <taxon>metagenomes</taxon>
        <taxon>ecological metagenomes</taxon>
    </lineage>
</organism>
<dbReference type="InterPro" id="IPR036873">
    <property type="entry name" value="Rhodanese-like_dom_sf"/>
</dbReference>
<dbReference type="AlphaFoldDB" id="A0A383BNY1"/>
<dbReference type="InterPro" id="IPR001763">
    <property type="entry name" value="Rhodanese-like_dom"/>
</dbReference>
<dbReference type="EMBL" id="UINC01201650">
    <property type="protein sequence ID" value="SVE21088.1"/>
    <property type="molecule type" value="Genomic_DNA"/>
</dbReference>
<feature type="non-terminal residue" evidence="2">
    <location>
        <position position="1"/>
    </location>
</feature>